<dbReference type="GO" id="GO:0071339">
    <property type="term" value="C:MLL1 complex"/>
    <property type="evidence" value="ECO:0007669"/>
    <property type="project" value="TreeGrafter"/>
</dbReference>
<comment type="caution">
    <text evidence="2">The sequence shown here is derived from an EMBL/GenBank/DDBJ whole genome shotgun (WGS) entry which is preliminary data.</text>
</comment>
<reference evidence="2 3" key="1">
    <citation type="journal article" date="2020" name="Nature">
        <title>Six reference-quality genomes reveal evolution of bat adaptations.</title>
        <authorList>
            <person name="Jebb D."/>
            <person name="Huang Z."/>
            <person name="Pippel M."/>
            <person name="Hughes G.M."/>
            <person name="Lavrichenko K."/>
            <person name="Devanna P."/>
            <person name="Winkler S."/>
            <person name="Jermiin L.S."/>
            <person name="Skirmuntt E.C."/>
            <person name="Katzourakis A."/>
            <person name="Burkitt-Gray L."/>
            <person name="Ray D.A."/>
            <person name="Sullivan K.A.M."/>
            <person name="Roscito J.G."/>
            <person name="Kirilenko B.M."/>
            <person name="Davalos L.M."/>
            <person name="Corthals A.P."/>
            <person name="Power M.L."/>
            <person name="Jones G."/>
            <person name="Ransome R.D."/>
            <person name="Dechmann D.K.N."/>
            <person name="Locatelli A.G."/>
            <person name="Puechmaille S.J."/>
            <person name="Fedrigo O."/>
            <person name="Jarvis E.D."/>
            <person name="Hiller M."/>
            <person name="Vernes S.C."/>
            <person name="Myers E.W."/>
            <person name="Teeling E.C."/>
        </authorList>
    </citation>
    <scope>NUCLEOTIDE SEQUENCE [LARGE SCALE GENOMIC DNA]</scope>
    <source>
        <strain evidence="2">MPipKuh1</strain>
        <tissue evidence="2">Flight muscle</tissue>
    </source>
</reference>
<dbReference type="EMBL" id="JACAGB010000023">
    <property type="protein sequence ID" value="KAF6305162.1"/>
    <property type="molecule type" value="Genomic_DNA"/>
</dbReference>
<dbReference type="InterPro" id="IPR001005">
    <property type="entry name" value="SANT/Myb"/>
</dbReference>
<feature type="compositionally biased region" description="Pro residues" evidence="1">
    <location>
        <begin position="186"/>
        <end position="195"/>
    </location>
</feature>
<keyword evidence="3" id="KW-1185">Reference proteome</keyword>
<dbReference type="Gene3D" id="1.20.58.1880">
    <property type="match status" value="1"/>
</dbReference>
<dbReference type="PANTHER" id="PTHR21397">
    <property type="entry name" value="CHROMATIN COMPLEXES SUBUNIT BAP18-RELATED"/>
    <property type="match status" value="1"/>
</dbReference>
<dbReference type="PANTHER" id="PTHR21397:SF2">
    <property type="entry name" value="CHROMATIN COMPLEXES SUBUNIT BAP18"/>
    <property type="match status" value="1"/>
</dbReference>
<name>A0A7J7TX52_PIPKU</name>
<dbReference type="AlphaFoldDB" id="A0A7J7TX52"/>
<evidence type="ECO:0000256" key="1">
    <source>
        <dbReference type="SAM" id="MobiDB-lite"/>
    </source>
</evidence>
<organism evidence="2 3">
    <name type="scientific">Pipistrellus kuhlii</name>
    <name type="common">Kuhl's pipistrelle</name>
    <dbReference type="NCBI Taxonomy" id="59472"/>
    <lineage>
        <taxon>Eukaryota</taxon>
        <taxon>Metazoa</taxon>
        <taxon>Chordata</taxon>
        <taxon>Craniata</taxon>
        <taxon>Vertebrata</taxon>
        <taxon>Euteleostomi</taxon>
        <taxon>Mammalia</taxon>
        <taxon>Eutheria</taxon>
        <taxon>Laurasiatheria</taxon>
        <taxon>Chiroptera</taxon>
        <taxon>Yangochiroptera</taxon>
        <taxon>Vespertilionidae</taxon>
        <taxon>Pipistrellus</taxon>
    </lineage>
</organism>
<protein>
    <submittedName>
        <fullName evidence="2">BPTF associated protein of 18 kDa</fullName>
    </submittedName>
</protein>
<feature type="compositionally biased region" description="Low complexity" evidence="1">
    <location>
        <begin position="196"/>
        <end position="207"/>
    </location>
</feature>
<dbReference type="GO" id="GO:0016589">
    <property type="term" value="C:NURF complex"/>
    <property type="evidence" value="ECO:0007669"/>
    <property type="project" value="TreeGrafter"/>
</dbReference>
<dbReference type="SUPFAM" id="SSF46689">
    <property type="entry name" value="Homeodomain-like"/>
    <property type="match status" value="1"/>
</dbReference>
<dbReference type="Proteomes" id="UP000558488">
    <property type="component" value="Unassembled WGS sequence"/>
</dbReference>
<dbReference type="CDD" id="cd00167">
    <property type="entry name" value="SANT"/>
    <property type="match status" value="1"/>
</dbReference>
<feature type="region of interest" description="Disordered" evidence="1">
    <location>
        <begin position="164"/>
        <end position="233"/>
    </location>
</feature>
<evidence type="ECO:0000313" key="3">
    <source>
        <dbReference type="Proteomes" id="UP000558488"/>
    </source>
</evidence>
<evidence type="ECO:0000313" key="2">
    <source>
        <dbReference type="EMBL" id="KAF6305162.1"/>
    </source>
</evidence>
<dbReference type="InterPro" id="IPR009057">
    <property type="entry name" value="Homeodomain-like_sf"/>
</dbReference>
<sequence>MTAGPVQVSCMTPCFLSWFQWAVYSSYFMISGNRLSCNVAVCAVYVWGSPGFPRYLKSSWFFLFFFFLRRTSLWTYGRGSRDGGGRLAAVECIAWELSPHPSSSHFRCSPLPPDSAKWTETEIEMLRAAVKRFGDDLNHISCVIKERTVAQIKATVKRKVYEDSGIPLPSESPKKGLKKMASSVSSPPPAAPPPSSSSVPEAGGPPVKKQKADSLTLDSGLLVTSAGPPLLSR</sequence>
<gene>
    <name evidence="2" type="ORF">mPipKuh1_001700</name>
</gene>
<accession>A0A7J7TX52</accession>
<proteinExistence type="predicted"/>